<dbReference type="Pfam" id="PF09335">
    <property type="entry name" value="VTT_dom"/>
    <property type="match status" value="1"/>
</dbReference>
<dbReference type="InterPro" id="IPR051311">
    <property type="entry name" value="DedA_domain"/>
</dbReference>
<dbReference type="RefSeq" id="WP_059316213.1">
    <property type="nucleotide sequence ID" value="NZ_CP013987.1"/>
</dbReference>
<proteinExistence type="predicted"/>
<dbReference type="GO" id="GO:0005886">
    <property type="term" value="C:plasma membrane"/>
    <property type="evidence" value="ECO:0007669"/>
    <property type="project" value="UniProtKB-ARBA"/>
</dbReference>
<dbReference type="PANTHER" id="PTHR42709">
    <property type="entry name" value="ALKALINE PHOSPHATASE LIKE PROTEIN"/>
    <property type="match status" value="1"/>
</dbReference>
<feature type="domain" description="VTT" evidence="2">
    <location>
        <begin position="24"/>
        <end position="143"/>
    </location>
</feature>
<sequence length="187" mass="20722">MIDSEVISNYGYGAAVLGALVEGDGVAILAGIAARHGYLLFPLTALCVALGGFIGDQTLFYLGRRYGDSILSRFKRQQARIDWLRSRIHRHEALWIIGIRFAYGFRLIGPLLIGASGVRPRRFLFFNIIGALLWGFVMTGIGYAVGEILRDFFAEHHVSKRWLVAAAICVVVLFIGARAILRRREGA</sequence>
<dbReference type="InterPro" id="IPR032816">
    <property type="entry name" value="VTT_dom"/>
</dbReference>
<evidence type="ECO:0000313" key="3">
    <source>
        <dbReference type="EMBL" id="ALZ86106.1"/>
    </source>
</evidence>
<dbReference type="PANTHER" id="PTHR42709:SF2">
    <property type="entry name" value="INNER MEMBRANE PROTEIN YOHD"/>
    <property type="match status" value="1"/>
</dbReference>
<dbReference type="KEGG" id="por:APT59_18565"/>
<evidence type="ECO:0000256" key="1">
    <source>
        <dbReference type="SAM" id="Phobius"/>
    </source>
</evidence>
<reference evidence="3 4" key="1">
    <citation type="submission" date="2016-01" db="EMBL/GenBank/DDBJ databases">
        <title>Annotation of Pseudomonas oryzihabitans USDA-ARS-USMARC-56511.</title>
        <authorList>
            <person name="Harhay G.P."/>
            <person name="Harhay D.M."/>
            <person name="Smith T.P.L."/>
            <person name="Bono J.L."/>
            <person name="Heaton M.P."/>
            <person name="Clawson M.L."/>
            <person name="Chitko-Mckown C.G."/>
            <person name="Capik S.F."/>
            <person name="DeDonder K.D."/>
            <person name="Apley M.D."/>
            <person name="Lubbers B.V."/>
            <person name="White B.J."/>
            <person name="Larson R.L."/>
        </authorList>
    </citation>
    <scope>NUCLEOTIDE SEQUENCE [LARGE SCALE GENOMIC DNA]</scope>
    <source>
        <strain evidence="3 4">USDA-ARS-USMARC-56511</strain>
    </source>
</reference>
<feature type="transmembrane region" description="Helical" evidence="1">
    <location>
        <begin position="162"/>
        <end position="181"/>
    </location>
</feature>
<feature type="transmembrane region" description="Helical" evidence="1">
    <location>
        <begin position="93"/>
        <end position="113"/>
    </location>
</feature>
<name>A0A0U4HJX8_9PSED</name>
<dbReference type="AlphaFoldDB" id="A0A0U4HJX8"/>
<dbReference type="OrthoDB" id="948134at2"/>
<dbReference type="Proteomes" id="UP000064137">
    <property type="component" value="Chromosome"/>
</dbReference>
<keyword evidence="1" id="KW-1133">Transmembrane helix</keyword>
<keyword evidence="1" id="KW-0472">Membrane</keyword>
<keyword evidence="1" id="KW-0812">Transmembrane</keyword>
<protein>
    <recommendedName>
        <fullName evidence="2">VTT domain-containing protein</fullName>
    </recommendedName>
</protein>
<feature type="transmembrane region" description="Helical" evidence="1">
    <location>
        <begin position="12"/>
        <end position="32"/>
    </location>
</feature>
<evidence type="ECO:0000259" key="2">
    <source>
        <dbReference type="Pfam" id="PF09335"/>
    </source>
</evidence>
<feature type="transmembrane region" description="Helical" evidence="1">
    <location>
        <begin position="39"/>
        <end position="62"/>
    </location>
</feature>
<evidence type="ECO:0000313" key="4">
    <source>
        <dbReference type="Proteomes" id="UP000064137"/>
    </source>
</evidence>
<accession>A0A0U4HJX8</accession>
<feature type="transmembrane region" description="Helical" evidence="1">
    <location>
        <begin position="125"/>
        <end position="146"/>
    </location>
</feature>
<organism evidence="3 4">
    <name type="scientific">Pseudomonas oryzihabitans</name>
    <dbReference type="NCBI Taxonomy" id="47885"/>
    <lineage>
        <taxon>Bacteria</taxon>
        <taxon>Pseudomonadati</taxon>
        <taxon>Pseudomonadota</taxon>
        <taxon>Gammaproteobacteria</taxon>
        <taxon>Pseudomonadales</taxon>
        <taxon>Pseudomonadaceae</taxon>
        <taxon>Pseudomonas</taxon>
    </lineage>
</organism>
<dbReference type="EMBL" id="CP013987">
    <property type="protein sequence ID" value="ALZ86106.1"/>
    <property type="molecule type" value="Genomic_DNA"/>
</dbReference>
<gene>
    <name evidence="3" type="ORF">APT59_18565</name>
</gene>